<comment type="similarity">
    <text evidence="2">Belongs to the UPF0702 family.</text>
</comment>
<evidence type="ECO:0000256" key="7">
    <source>
        <dbReference type="SAM" id="Phobius"/>
    </source>
</evidence>
<dbReference type="Gene3D" id="3.30.240.20">
    <property type="entry name" value="bsu07140 like domains"/>
    <property type="match status" value="1"/>
</dbReference>
<comment type="caution">
    <text evidence="9">The sequence shown here is derived from an EMBL/GenBank/DDBJ whole genome shotgun (WGS) entry which is preliminary data.</text>
</comment>
<evidence type="ECO:0000256" key="5">
    <source>
        <dbReference type="ARBA" id="ARBA00022989"/>
    </source>
</evidence>
<evidence type="ECO:0000256" key="2">
    <source>
        <dbReference type="ARBA" id="ARBA00006448"/>
    </source>
</evidence>
<accession>A0A3E1Q6I4</accession>
<comment type="subcellular location">
    <subcellularLocation>
        <location evidence="1">Cell membrane</location>
        <topology evidence="1">Multi-pass membrane protein</topology>
    </subcellularLocation>
</comment>
<feature type="transmembrane region" description="Helical" evidence="7">
    <location>
        <begin position="16"/>
        <end position="35"/>
    </location>
</feature>
<dbReference type="AlphaFoldDB" id="A0A3E1Q6I4"/>
<evidence type="ECO:0000256" key="6">
    <source>
        <dbReference type="ARBA" id="ARBA00023136"/>
    </source>
</evidence>
<feature type="transmembrane region" description="Helical" evidence="7">
    <location>
        <begin position="67"/>
        <end position="85"/>
    </location>
</feature>
<gene>
    <name evidence="9" type="ORF">DZ858_10795</name>
</gene>
<keyword evidence="10" id="KW-1185">Reference proteome</keyword>
<keyword evidence="3" id="KW-1003">Cell membrane</keyword>
<sequence>MSLDHFFKNLTEIPEVFIGTTCIFLLIILYTRIFGLKSFSKMTGFDFVITVAIGNIIAMTVNTGNPSVLVGAILLLILYVLNYLITYIRYKSKTVENLIENKPIMIMRNGVVLKKNLKKSKVTESELQSKLREANVITLDQVKAVILETTGDVSVLHSDKENIEVADYLLEGIDV</sequence>
<evidence type="ECO:0000256" key="1">
    <source>
        <dbReference type="ARBA" id="ARBA00004651"/>
    </source>
</evidence>
<dbReference type="InterPro" id="IPR007353">
    <property type="entry name" value="DUF421"/>
</dbReference>
<evidence type="ECO:0000313" key="9">
    <source>
        <dbReference type="EMBL" id="RFN57729.1"/>
    </source>
</evidence>
<dbReference type="GO" id="GO:0005886">
    <property type="term" value="C:plasma membrane"/>
    <property type="evidence" value="ECO:0007669"/>
    <property type="project" value="UniProtKB-SubCell"/>
</dbReference>
<dbReference type="EMBL" id="QVID01000002">
    <property type="protein sequence ID" value="RFN57729.1"/>
    <property type="molecule type" value="Genomic_DNA"/>
</dbReference>
<dbReference type="PANTHER" id="PTHR34582:SF6">
    <property type="entry name" value="UPF0702 TRANSMEMBRANE PROTEIN YCAP"/>
    <property type="match status" value="1"/>
</dbReference>
<dbReference type="Proteomes" id="UP000261082">
    <property type="component" value="Unassembled WGS sequence"/>
</dbReference>
<name>A0A3E1Q6I4_9FLAO</name>
<evidence type="ECO:0000313" key="10">
    <source>
        <dbReference type="Proteomes" id="UP000261082"/>
    </source>
</evidence>
<evidence type="ECO:0000256" key="3">
    <source>
        <dbReference type="ARBA" id="ARBA00022475"/>
    </source>
</evidence>
<feature type="transmembrane region" description="Helical" evidence="7">
    <location>
        <begin position="42"/>
        <end position="61"/>
    </location>
</feature>
<organism evidence="9 10">
    <name type="scientific">Marixanthomonas ophiurae</name>
    <dbReference type="NCBI Taxonomy" id="387659"/>
    <lineage>
        <taxon>Bacteria</taxon>
        <taxon>Pseudomonadati</taxon>
        <taxon>Bacteroidota</taxon>
        <taxon>Flavobacteriia</taxon>
        <taxon>Flavobacteriales</taxon>
        <taxon>Flavobacteriaceae</taxon>
        <taxon>Marixanthomonas</taxon>
    </lineage>
</organism>
<keyword evidence="6 7" id="KW-0472">Membrane</keyword>
<dbReference type="OrthoDB" id="9793799at2"/>
<evidence type="ECO:0000256" key="4">
    <source>
        <dbReference type="ARBA" id="ARBA00022692"/>
    </source>
</evidence>
<dbReference type="InterPro" id="IPR023090">
    <property type="entry name" value="UPF0702_alpha/beta_dom_sf"/>
</dbReference>
<evidence type="ECO:0000259" key="8">
    <source>
        <dbReference type="Pfam" id="PF04239"/>
    </source>
</evidence>
<protein>
    <submittedName>
        <fullName evidence="9">DUF421 domain-containing protein</fullName>
    </submittedName>
</protein>
<proteinExistence type="inferred from homology"/>
<reference evidence="9 10" key="1">
    <citation type="journal article" date="2007" name="Int. J. Syst. Evol. Microbiol.">
        <title>Marixanthomonas ophiurae gen. nov., sp. nov., a marine bacterium of the family Flavobacteriaceae isolated from a deep-sea brittle star.</title>
        <authorList>
            <person name="Romanenko L.A."/>
            <person name="Uchino M."/>
            <person name="Frolova G.M."/>
            <person name="Mikhailov V.V."/>
        </authorList>
    </citation>
    <scope>NUCLEOTIDE SEQUENCE [LARGE SCALE GENOMIC DNA]</scope>
    <source>
        <strain evidence="9 10">KMM 3046</strain>
    </source>
</reference>
<dbReference type="Pfam" id="PF04239">
    <property type="entry name" value="DUF421"/>
    <property type="match status" value="1"/>
</dbReference>
<keyword evidence="5 7" id="KW-1133">Transmembrane helix</keyword>
<feature type="domain" description="YetF C-terminal" evidence="8">
    <location>
        <begin position="91"/>
        <end position="164"/>
    </location>
</feature>
<dbReference type="PANTHER" id="PTHR34582">
    <property type="entry name" value="UPF0702 TRANSMEMBRANE PROTEIN YCAP"/>
    <property type="match status" value="1"/>
</dbReference>
<keyword evidence="4 7" id="KW-0812">Transmembrane</keyword>